<evidence type="ECO:0000256" key="1">
    <source>
        <dbReference type="ARBA" id="ARBA00004167"/>
    </source>
</evidence>
<feature type="disulfide bond" evidence="7">
    <location>
        <begin position="265"/>
        <end position="270"/>
    </location>
</feature>
<keyword evidence="5 6" id="KW-1015">Disulfide bond</keyword>
<keyword evidence="3 9" id="KW-1133">Transmembrane helix</keyword>
<dbReference type="InterPro" id="IPR024079">
    <property type="entry name" value="MetalloPept_cat_dom_sf"/>
</dbReference>
<feature type="disulfide bond" evidence="6">
    <location>
        <begin position="447"/>
        <end position="457"/>
    </location>
</feature>
<protein>
    <submittedName>
        <fullName evidence="13">ADAM8-like protein</fullName>
    </submittedName>
</protein>
<organism evidence="13 14">
    <name type="scientific">Mya arenaria</name>
    <name type="common">Soft-shell clam</name>
    <dbReference type="NCBI Taxonomy" id="6604"/>
    <lineage>
        <taxon>Eukaryota</taxon>
        <taxon>Metazoa</taxon>
        <taxon>Spiralia</taxon>
        <taxon>Lophotrochozoa</taxon>
        <taxon>Mollusca</taxon>
        <taxon>Bivalvia</taxon>
        <taxon>Autobranchia</taxon>
        <taxon>Heteroconchia</taxon>
        <taxon>Euheterodonta</taxon>
        <taxon>Imparidentia</taxon>
        <taxon>Neoheterodontei</taxon>
        <taxon>Myida</taxon>
        <taxon>Myoidea</taxon>
        <taxon>Myidae</taxon>
        <taxon>Mya</taxon>
    </lineage>
</organism>
<dbReference type="PROSITE" id="PS50214">
    <property type="entry name" value="DISINTEGRIN_2"/>
    <property type="match status" value="1"/>
</dbReference>
<feature type="compositionally biased region" description="Pro residues" evidence="8">
    <location>
        <begin position="556"/>
        <end position="573"/>
    </location>
</feature>
<feature type="compositionally biased region" description="Polar residues" evidence="8">
    <location>
        <begin position="592"/>
        <end position="602"/>
    </location>
</feature>
<dbReference type="PROSITE" id="PS01186">
    <property type="entry name" value="EGF_2"/>
    <property type="match status" value="1"/>
</dbReference>
<evidence type="ECO:0000256" key="9">
    <source>
        <dbReference type="SAM" id="Phobius"/>
    </source>
</evidence>
<dbReference type="Gene3D" id="3.40.390.10">
    <property type="entry name" value="Collagenase (Catalytic Domain)"/>
    <property type="match status" value="2"/>
</dbReference>
<evidence type="ECO:0000256" key="7">
    <source>
        <dbReference type="PROSITE-ProRule" id="PRU00276"/>
    </source>
</evidence>
<evidence type="ECO:0000313" key="13">
    <source>
        <dbReference type="EMBL" id="WAR21911.1"/>
    </source>
</evidence>
<evidence type="ECO:0000259" key="10">
    <source>
        <dbReference type="PROSITE" id="PS50026"/>
    </source>
</evidence>
<dbReference type="Gene3D" id="2.60.120.260">
    <property type="entry name" value="Galactose-binding domain-like"/>
    <property type="match status" value="1"/>
</dbReference>
<dbReference type="PROSITE" id="PS50215">
    <property type="entry name" value="ADAM_MEPRO"/>
    <property type="match status" value="1"/>
</dbReference>
<feature type="binding site" evidence="7">
    <location>
        <position position="251"/>
    </location>
    <ligand>
        <name>Zn(2+)</name>
        <dbReference type="ChEBI" id="CHEBI:29105"/>
        <note>catalytic</note>
    </ligand>
</feature>
<evidence type="ECO:0000256" key="2">
    <source>
        <dbReference type="ARBA" id="ARBA00022692"/>
    </source>
</evidence>
<dbReference type="Gene3D" id="4.10.70.10">
    <property type="entry name" value="Disintegrin domain"/>
    <property type="match status" value="1"/>
</dbReference>
<dbReference type="Proteomes" id="UP001164746">
    <property type="component" value="Chromosome 12"/>
</dbReference>
<evidence type="ECO:0000256" key="5">
    <source>
        <dbReference type="ARBA" id="ARBA00023157"/>
    </source>
</evidence>
<dbReference type="PANTHER" id="PTHR11905">
    <property type="entry name" value="ADAM A DISINTEGRIN AND METALLOPROTEASE DOMAIN"/>
    <property type="match status" value="1"/>
</dbReference>
<dbReference type="PROSITE" id="PS50026">
    <property type="entry name" value="EGF_3"/>
    <property type="match status" value="1"/>
</dbReference>
<dbReference type="PANTHER" id="PTHR11905:SF159">
    <property type="entry name" value="ADAM METALLOPROTEASE"/>
    <property type="match status" value="1"/>
</dbReference>
<comment type="subcellular location">
    <subcellularLocation>
        <location evidence="1">Membrane</location>
        <topology evidence="1">Single-pass membrane protein</topology>
    </subcellularLocation>
</comment>
<reference evidence="13" key="1">
    <citation type="submission" date="2022-11" db="EMBL/GenBank/DDBJ databases">
        <title>Centuries of genome instability and evolution in soft-shell clam transmissible cancer (bioRxiv).</title>
        <authorList>
            <person name="Hart S.F.M."/>
            <person name="Yonemitsu M.A."/>
            <person name="Giersch R.M."/>
            <person name="Beal B.F."/>
            <person name="Arriagada G."/>
            <person name="Davis B.W."/>
            <person name="Ostrander E.A."/>
            <person name="Goff S.P."/>
            <person name="Metzger M.J."/>
        </authorList>
    </citation>
    <scope>NUCLEOTIDE SEQUENCE</scope>
    <source>
        <strain evidence="13">MELC-2E11</strain>
        <tissue evidence="13">Siphon/mantle</tissue>
    </source>
</reference>
<keyword evidence="14" id="KW-1185">Reference proteome</keyword>
<keyword evidence="2 9" id="KW-0812">Transmembrane</keyword>
<evidence type="ECO:0000256" key="3">
    <source>
        <dbReference type="ARBA" id="ARBA00022989"/>
    </source>
</evidence>
<evidence type="ECO:0000259" key="11">
    <source>
        <dbReference type="PROSITE" id="PS50214"/>
    </source>
</evidence>
<feature type="compositionally biased region" description="Basic and acidic residues" evidence="8">
    <location>
        <begin position="985"/>
        <end position="997"/>
    </location>
</feature>
<dbReference type="InterPro" id="IPR036436">
    <property type="entry name" value="Disintegrin_dom_sf"/>
</dbReference>
<proteinExistence type="predicted"/>
<feature type="compositionally biased region" description="Polar residues" evidence="8">
    <location>
        <begin position="701"/>
        <end position="711"/>
    </location>
</feature>
<dbReference type="EMBL" id="CP111023">
    <property type="protein sequence ID" value="WAR21911.1"/>
    <property type="molecule type" value="Genomic_DNA"/>
</dbReference>
<comment type="caution">
    <text evidence="6">Lacks conserved residue(s) required for the propagation of feature annotation.</text>
</comment>
<dbReference type="InterPro" id="IPR034027">
    <property type="entry name" value="Reprolysin_adamalysin"/>
</dbReference>
<sequence length="1027" mass="113498">MKKTRKVKHKPLVTEFSQHEVVYPRLFKDETEIPMIKNEYGHPKELDIHLVTSDGPLILHLIRNSWQRTVSTMAQLLVIPALWWLSAPVKESDSSTEGHSMQHEPVQTDWENSVLRRSRRSVHEPYDADGGSRYVEMYIVNDFRTFQSNGKNEAYQIRKTQNIVNIVSRLYRSLNIYVALVGIENWTAGDRFTITEQADETLENFLHYRRERINPVHPHDNAQLITETSFTNGNLATEGQTATTIAHELGHNFGMDHDNYTICQCPDEKCIMAATSGGINTPTKWSSCSVLAKQEAFEMGMDYCLHNIPETLYEGPVCGNGFLETGEECDCGARSDCSNKCCNGTTPRNLPHYVEMHMESVTYRSSVGGAVHTVLLTSFCRMGQIVEEGSNVMCGLLHCVHQNEKLMFWKDSLTHATPATFLTIGTTTHMCVDHKCQAISQLNISACPEGCNDRGVCNSKGHCHCEEGWAPPLCDEAGNGGSVDSGPIKISGSNGLLIAMLVLFLVIVPLILFFIGYYFRDRLIGWWRKFNSKHAKDHSRPLRPAHPPPKRDPPSLHRPPAPSAPRAEPPPPSYKDAVKFNARPKPKGTAGVQISNPVLTGSTHEESKSHVQPSPVADHRPIPRPPPPKLPTKAGKQDKAKSSNDQSVSKNTEIDSKPKFGQMFKIPSFSKSEKQESPKPVQKIVSNQEEPSTVKKRELTRNISNPVLISTTDRRSKHLVKLDSLNVNQPPPAEDSSSSLAPALPPHVSLQRSESDIARRNRPLPPRPMSMPDSECGDEPEISFATQERKSVNMSSNSPRMPQRPPPPPVKPNSNIDSTRRTIEETLAQLDDINMSIPDSPDPNAARKAAHPKAKDIKPKTSARPDAKKSLSDSPKPKPPVKSTVGKAKSDPKKDAKAAKPLLSDNTKPASKWDKDINVKRPIFNPKGRPGLHDSTKPSQVKKSAMANSQTKASEIPHRKPSTDSLDDDPAGGTASVAGISKMFEGQKKPLLADKGAKKSLSTGANKIPMTPPKPKHGVKQVRSVDV</sequence>
<feature type="compositionally biased region" description="Basic and acidic residues" evidence="8">
    <location>
        <begin position="888"/>
        <end position="898"/>
    </location>
</feature>
<feature type="compositionally biased region" description="Polar residues" evidence="8">
    <location>
        <begin position="937"/>
        <end position="953"/>
    </location>
</feature>
<dbReference type="InterPro" id="IPR001762">
    <property type="entry name" value="Disintegrin_dom"/>
</dbReference>
<feature type="domain" description="EGF-like" evidence="10">
    <location>
        <begin position="443"/>
        <end position="475"/>
    </location>
</feature>
<feature type="region of interest" description="Disordered" evidence="8">
    <location>
        <begin position="535"/>
        <end position="1027"/>
    </location>
</feature>
<keyword evidence="7" id="KW-0862">Zinc</keyword>
<feature type="compositionally biased region" description="Low complexity" evidence="8">
    <location>
        <begin position="734"/>
        <end position="750"/>
    </location>
</feature>
<feature type="binding site" evidence="7">
    <location>
        <position position="257"/>
    </location>
    <ligand>
        <name>Zn(2+)</name>
        <dbReference type="ChEBI" id="CHEBI:29105"/>
        <note>catalytic</note>
    </ligand>
</feature>
<dbReference type="InterPro" id="IPR001590">
    <property type="entry name" value="Peptidase_M12B"/>
</dbReference>
<evidence type="ECO:0000313" key="14">
    <source>
        <dbReference type="Proteomes" id="UP001164746"/>
    </source>
</evidence>
<dbReference type="InterPro" id="IPR000742">
    <property type="entry name" value="EGF"/>
</dbReference>
<feature type="transmembrane region" description="Helical" evidence="9">
    <location>
        <begin position="496"/>
        <end position="519"/>
    </location>
</feature>
<evidence type="ECO:0000259" key="12">
    <source>
        <dbReference type="PROSITE" id="PS50215"/>
    </source>
</evidence>
<evidence type="ECO:0000256" key="6">
    <source>
        <dbReference type="PROSITE-ProRule" id="PRU00076"/>
    </source>
</evidence>
<feature type="domain" description="Disintegrin" evidence="11">
    <location>
        <begin position="315"/>
        <end position="399"/>
    </location>
</feature>
<feature type="disulfide bond" evidence="6">
    <location>
        <begin position="465"/>
        <end position="474"/>
    </location>
</feature>
<dbReference type="Pfam" id="PF01421">
    <property type="entry name" value="Reprolysin"/>
    <property type="match status" value="2"/>
</dbReference>
<keyword evidence="4 9" id="KW-0472">Membrane</keyword>
<dbReference type="SUPFAM" id="SSF55486">
    <property type="entry name" value="Metalloproteases ('zincins'), catalytic domain"/>
    <property type="match status" value="1"/>
</dbReference>
<feature type="binding site" evidence="7">
    <location>
        <position position="247"/>
    </location>
    <ligand>
        <name>Zn(2+)</name>
        <dbReference type="ChEBI" id="CHEBI:29105"/>
        <note>catalytic</note>
    </ligand>
</feature>
<feature type="compositionally biased region" description="Basic and acidic residues" evidence="8">
    <location>
        <begin position="853"/>
        <end position="871"/>
    </location>
</feature>
<accession>A0ABY7FRS9</accession>
<dbReference type="CDD" id="cd04269">
    <property type="entry name" value="ZnMc_adamalysin_II_like"/>
    <property type="match status" value="1"/>
</dbReference>
<feature type="compositionally biased region" description="Pro residues" evidence="8">
    <location>
        <begin position="802"/>
        <end position="811"/>
    </location>
</feature>
<feature type="active site" evidence="7">
    <location>
        <position position="248"/>
    </location>
</feature>
<name>A0ABY7FRS9_MYAAR</name>
<gene>
    <name evidence="13" type="ORF">MAR_015885</name>
</gene>
<evidence type="ECO:0000256" key="8">
    <source>
        <dbReference type="SAM" id="MobiDB-lite"/>
    </source>
</evidence>
<feature type="domain" description="Peptidase M12B" evidence="12">
    <location>
        <begin position="133"/>
        <end position="309"/>
    </location>
</feature>
<evidence type="ECO:0000256" key="4">
    <source>
        <dbReference type="ARBA" id="ARBA00023136"/>
    </source>
</evidence>
<keyword evidence="6" id="KW-0245">EGF-like domain</keyword>
<keyword evidence="7" id="KW-0479">Metal-binding</keyword>